<evidence type="ECO:0008006" key="4">
    <source>
        <dbReference type="Google" id="ProtNLM"/>
    </source>
</evidence>
<keyword evidence="3" id="KW-1185">Reference proteome</keyword>
<gene>
    <name evidence="2" type="ORF">GCM10022247_63300</name>
</gene>
<comment type="caution">
    <text evidence="2">The sequence shown here is derived from an EMBL/GenBank/DDBJ whole genome shotgun (WGS) entry which is preliminary data.</text>
</comment>
<dbReference type="Proteomes" id="UP001501747">
    <property type="component" value="Unassembled WGS sequence"/>
</dbReference>
<accession>A0ABP7TPU4</accession>
<protein>
    <recommendedName>
        <fullName evidence="4">Membrane transporter protein</fullName>
    </recommendedName>
</protein>
<proteinExistence type="predicted"/>
<evidence type="ECO:0000256" key="1">
    <source>
        <dbReference type="SAM" id="Phobius"/>
    </source>
</evidence>
<dbReference type="EMBL" id="BAABAL010000019">
    <property type="protein sequence ID" value="GAA4029539.1"/>
    <property type="molecule type" value="Genomic_DNA"/>
</dbReference>
<evidence type="ECO:0000313" key="3">
    <source>
        <dbReference type="Proteomes" id="UP001501747"/>
    </source>
</evidence>
<keyword evidence="1" id="KW-0812">Transmembrane</keyword>
<evidence type="ECO:0000313" key="2">
    <source>
        <dbReference type="EMBL" id="GAA4029539.1"/>
    </source>
</evidence>
<organism evidence="2 3">
    <name type="scientific">Allokutzneria multivorans</name>
    <dbReference type="NCBI Taxonomy" id="1142134"/>
    <lineage>
        <taxon>Bacteria</taxon>
        <taxon>Bacillati</taxon>
        <taxon>Actinomycetota</taxon>
        <taxon>Actinomycetes</taxon>
        <taxon>Pseudonocardiales</taxon>
        <taxon>Pseudonocardiaceae</taxon>
        <taxon>Allokutzneria</taxon>
    </lineage>
</organism>
<dbReference type="RefSeq" id="WP_344882962.1">
    <property type="nucleotide sequence ID" value="NZ_BAABAL010000019.1"/>
</dbReference>
<feature type="transmembrane region" description="Helical" evidence="1">
    <location>
        <begin position="12"/>
        <end position="36"/>
    </location>
</feature>
<feature type="transmembrane region" description="Helical" evidence="1">
    <location>
        <begin position="93"/>
        <end position="112"/>
    </location>
</feature>
<reference evidence="3" key="1">
    <citation type="journal article" date="2019" name="Int. J. Syst. Evol. Microbiol.">
        <title>The Global Catalogue of Microorganisms (GCM) 10K type strain sequencing project: providing services to taxonomists for standard genome sequencing and annotation.</title>
        <authorList>
            <consortium name="The Broad Institute Genomics Platform"/>
            <consortium name="The Broad Institute Genome Sequencing Center for Infectious Disease"/>
            <person name="Wu L."/>
            <person name="Ma J."/>
        </authorList>
    </citation>
    <scope>NUCLEOTIDE SEQUENCE [LARGE SCALE GENOMIC DNA]</scope>
    <source>
        <strain evidence="3">JCM 17342</strain>
    </source>
</reference>
<keyword evidence="1" id="KW-0472">Membrane</keyword>
<sequence length="133" mass="13911">MGCTAQRRLSLAGWLGLPLLFIGMVAGLNGALFLVSAAPVELGSPLFGAAAALAVATSGEVRWHAPWQRHWVRWPWAATLLVGGLFLDGALVPALPATAAGVLATSVLIAGLHRAQRREQQCAEDDDHLVVGT</sequence>
<name>A0ABP7TPU4_9PSEU</name>
<keyword evidence="1" id="KW-1133">Transmembrane helix</keyword>